<evidence type="ECO:0000256" key="1">
    <source>
        <dbReference type="SAM" id="MobiDB-lite"/>
    </source>
</evidence>
<dbReference type="SUPFAM" id="SSF53474">
    <property type="entry name" value="alpha/beta-Hydrolases"/>
    <property type="match status" value="1"/>
</dbReference>
<dbReference type="InterPro" id="IPR029058">
    <property type="entry name" value="AB_hydrolase_fold"/>
</dbReference>
<protein>
    <submittedName>
        <fullName evidence="3">Lysophospholipase</fullName>
    </submittedName>
</protein>
<dbReference type="OrthoDB" id="9788260at2"/>
<feature type="region of interest" description="Disordered" evidence="1">
    <location>
        <begin position="1"/>
        <end position="21"/>
    </location>
</feature>
<organism evidence="3 4">
    <name type="scientific">Aureimonas jatrophae</name>
    <dbReference type="NCBI Taxonomy" id="1166073"/>
    <lineage>
        <taxon>Bacteria</taxon>
        <taxon>Pseudomonadati</taxon>
        <taxon>Pseudomonadota</taxon>
        <taxon>Alphaproteobacteria</taxon>
        <taxon>Hyphomicrobiales</taxon>
        <taxon>Aurantimonadaceae</taxon>
        <taxon>Aureimonas</taxon>
    </lineage>
</organism>
<dbReference type="RefSeq" id="WP_090673695.1">
    <property type="nucleotide sequence ID" value="NZ_FNIT01000005.1"/>
</dbReference>
<dbReference type="Pfam" id="PF12146">
    <property type="entry name" value="Hydrolase_4"/>
    <property type="match status" value="1"/>
</dbReference>
<accession>A0A1H0IHY6</accession>
<evidence type="ECO:0000313" key="3">
    <source>
        <dbReference type="EMBL" id="SDO30956.1"/>
    </source>
</evidence>
<sequence length="344" mass="36553">MTDPSAPAVSPPPLRTVDGNPAPSALLFDTHVLPDGTRLRLAGARPERPARGTVLILQGRNETVEKYFETMGDLLAEGFAVATFDWRGQGASSRSTPLASVGHVASIEQLALDLEHVLEHLVPERMPGPVAILAHSLGGLVALHAMERIEGSVERLVLSAPLVQIPGSRTTRRLIGAVCALLHGTGLGFLPVRRAALPGAEPERSDLSSDPARLRRNAALARASGDWAVSGLSASWLRAVLKSCRRLERSDVIARMGIPTLVLTAGADSVVSPQASSQLAWRMRTGHGITVPGARHELLQEADRYRAPVLAATIGFLEQALPRNVEAPPLDVADIAQTLEKALV</sequence>
<dbReference type="InterPro" id="IPR022742">
    <property type="entry name" value="Hydrolase_4"/>
</dbReference>
<dbReference type="STRING" id="1166073.SAMN05192530_105156"/>
<dbReference type="PANTHER" id="PTHR11614">
    <property type="entry name" value="PHOSPHOLIPASE-RELATED"/>
    <property type="match status" value="1"/>
</dbReference>
<dbReference type="Gene3D" id="3.40.50.1820">
    <property type="entry name" value="alpha/beta hydrolase"/>
    <property type="match status" value="1"/>
</dbReference>
<evidence type="ECO:0000259" key="2">
    <source>
        <dbReference type="Pfam" id="PF12146"/>
    </source>
</evidence>
<dbReference type="InterPro" id="IPR051044">
    <property type="entry name" value="MAG_DAG_Lipase"/>
</dbReference>
<dbReference type="AlphaFoldDB" id="A0A1H0IHY6"/>
<keyword evidence="4" id="KW-1185">Reference proteome</keyword>
<feature type="domain" description="Serine aminopeptidase S33" evidence="2">
    <location>
        <begin position="49"/>
        <end position="303"/>
    </location>
</feature>
<proteinExistence type="predicted"/>
<evidence type="ECO:0000313" key="4">
    <source>
        <dbReference type="Proteomes" id="UP000198793"/>
    </source>
</evidence>
<reference evidence="3 4" key="1">
    <citation type="submission" date="2016-10" db="EMBL/GenBank/DDBJ databases">
        <authorList>
            <person name="de Groot N.N."/>
        </authorList>
    </citation>
    <scope>NUCLEOTIDE SEQUENCE [LARGE SCALE GENOMIC DNA]</scope>
    <source>
        <strain evidence="4">L7-484,KACC 16230,DSM 25025</strain>
    </source>
</reference>
<dbReference type="EMBL" id="FNIT01000005">
    <property type="protein sequence ID" value="SDO30956.1"/>
    <property type="molecule type" value="Genomic_DNA"/>
</dbReference>
<name>A0A1H0IHY6_9HYPH</name>
<gene>
    <name evidence="3" type="ORF">SAMN05192530_105156</name>
</gene>
<dbReference type="Proteomes" id="UP000198793">
    <property type="component" value="Unassembled WGS sequence"/>
</dbReference>